<comment type="similarity">
    <text evidence="9">In the C-terminal section; belongs to the helicase family. RecG subfamily.</text>
</comment>
<evidence type="ECO:0000313" key="12">
    <source>
        <dbReference type="EMBL" id="MBO4207120.1"/>
    </source>
</evidence>
<keyword evidence="6 9" id="KW-0067">ATP-binding</keyword>
<keyword evidence="2 9" id="KW-0547">Nucleotide-binding</keyword>
<dbReference type="PANTHER" id="PTHR47964">
    <property type="entry name" value="ATP-DEPENDENT DNA HELICASE HOMOLOG RECG, CHLOROPLASTIC"/>
    <property type="match status" value="1"/>
</dbReference>
<keyword evidence="3 9" id="KW-0227">DNA damage</keyword>
<comment type="function">
    <text evidence="9">Couples transcription and DNA repair by recognizing RNA polymerase (RNAP) stalled at DNA lesions. Mediates ATP-dependent release of RNAP and its truncated transcript from the DNA, and recruitment of nucleotide excision repair machinery to the damaged site.</text>
</comment>
<dbReference type="InterPro" id="IPR011545">
    <property type="entry name" value="DEAD/DEAH_box_helicase_dom"/>
</dbReference>
<dbReference type="SMART" id="SM01058">
    <property type="entry name" value="CarD_TRCF"/>
    <property type="match status" value="1"/>
</dbReference>
<dbReference type="NCBIfam" id="TIGR00580">
    <property type="entry name" value="mfd"/>
    <property type="match status" value="1"/>
</dbReference>
<dbReference type="Proteomes" id="UP000823521">
    <property type="component" value="Unassembled WGS sequence"/>
</dbReference>
<dbReference type="CDD" id="cd17991">
    <property type="entry name" value="DEXHc_TRCF"/>
    <property type="match status" value="1"/>
</dbReference>
<evidence type="ECO:0000256" key="5">
    <source>
        <dbReference type="ARBA" id="ARBA00022806"/>
    </source>
</evidence>
<evidence type="ECO:0000256" key="4">
    <source>
        <dbReference type="ARBA" id="ARBA00022801"/>
    </source>
</evidence>
<keyword evidence="4 9" id="KW-0378">Hydrolase</keyword>
<dbReference type="InterPro" id="IPR027417">
    <property type="entry name" value="P-loop_NTPase"/>
</dbReference>
<evidence type="ECO:0000256" key="6">
    <source>
        <dbReference type="ARBA" id="ARBA00022840"/>
    </source>
</evidence>
<dbReference type="InterPro" id="IPR001650">
    <property type="entry name" value="Helicase_C-like"/>
</dbReference>
<comment type="similarity">
    <text evidence="9">In the N-terminal section; belongs to the UvrB family.</text>
</comment>
<dbReference type="PROSITE" id="PS51194">
    <property type="entry name" value="HELICASE_CTER"/>
    <property type="match status" value="1"/>
</dbReference>
<evidence type="ECO:0000313" key="13">
    <source>
        <dbReference type="Proteomes" id="UP000823521"/>
    </source>
</evidence>
<dbReference type="InterPro" id="IPR004576">
    <property type="entry name" value="Mfd"/>
</dbReference>
<keyword evidence="7 9" id="KW-0238">DNA-binding</keyword>
<comment type="caution">
    <text evidence="12">The sequence shown here is derived from an EMBL/GenBank/DDBJ whole genome shotgun (WGS) entry which is preliminary data.</text>
</comment>
<dbReference type="PANTHER" id="PTHR47964:SF1">
    <property type="entry name" value="ATP-DEPENDENT DNA HELICASE HOMOLOG RECG, CHLOROPLASTIC"/>
    <property type="match status" value="1"/>
</dbReference>
<evidence type="ECO:0000256" key="9">
    <source>
        <dbReference type="HAMAP-Rule" id="MF_00969"/>
    </source>
</evidence>
<dbReference type="SUPFAM" id="SSF52540">
    <property type="entry name" value="P-loop containing nucleoside triphosphate hydrolases"/>
    <property type="match status" value="4"/>
</dbReference>
<dbReference type="InterPro" id="IPR003711">
    <property type="entry name" value="CarD-like/TRCF_RID"/>
</dbReference>
<comment type="subcellular location">
    <subcellularLocation>
        <location evidence="9">Cytoplasm</location>
    </subcellularLocation>
</comment>
<dbReference type="RefSeq" id="WP_208814016.1">
    <property type="nucleotide sequence ID" value="NZ_WVUH01000103.1"/>
</dbReference>
<dbReference type="Gene3D" id="3.40.50.300">
    <property type="entry name" value="P-loop containing nucleotide triphosphate hydrolases"/>
    <property type="match status" value="2"/>
</dbReference>
<dbReference type="HAMAP" id="MF_00969">
    <property type="entry name" value="TRCF"/>
    <property type="match status" value="1"/>
</dbReference>
<dbReference type="Pfam" id="PF17757">
    <property type="entry name" value="UvrB_inter"/>
    <property type="match status" value="1"/>
</dbReference>
<dbReference type="SMART" id="SM00490">
    <property type="entry name" value="HELICc"/>
    <property type="match status" value="1"/>
</dbReference>
<dbReference type="Pfam" id="PF00271">
    <property type="entry name" value="Helicase_C"/>
    <property type="match status" value="1"/>
</dbReference>
<evidence type="ECO:0000256" key="2">
    <source>
        <dbReference type="ARBA" id="ARBA00022741"/>
    </source>
</evidence>
<keyword evidence="13" id="KW-1185">Reference proteome</keyword>
<proteinExistence type="inferred from homology"/>
<evidence type="ECO:0000256" key="8">
    <source>
        <dbReference type="ARBA" id="ARBA00023204"/>
    </source>
</evidence>
<dbReference type="Pfam" id="PF03461">
    <property type="entry name" value="TRCF"/>
    <property type="match status" value="1"/>
</dbReference>
<dbReference type="InterPro" id="IPR014001">
    <property type="entry name" value="Helicase_ATP-bd"/>
</dbReference>
<dbReference type="Gene3D" id="3.40.50.11180">
    <property type="match status" value="1"/>
</dbReference>
<dbReference type="EMBL" id="WVUH01000103">
    <property type="protein sequence ID" value="MBO4207120.1"/>
    <property type="molecule type" value="Genomic_DNA"/>
</dbReference>
<dbReference type="Pfam" id="PF00270">
    <property type="entry name" value="DEAD"/>
    <property type="match status" value="1"/>
</dbReference>
<evidence type="ECO:0000259" key="11">
    <source>
        <dbReference type="PROSITE" id="PS51194"/>
    </source>
</evidence>
<dbReference type="SUPFAM" id="SSF141259">
    <property type="entry name" value="CarD-like"/>
    <property type="match status" value="1"/>
</dbReference>
<dbReference type="InterPro" id="IPR036101">
    <property type="entry name" value="CarD-like/TRCF_RID_sf"/>
</dbReference>
<sequence>MTALTGLLTAALGDPGLTRARDLARSGAAQVDGLDLTAPAALRPFAVAAVAADADSGGAGRPVLAVTATSREADDLAAALGSLIPTGQVAVFPAWETLPHERLSPRSDTVGRRLAVLRRLAHPQATDAHGRTGPLRVVVAPVRSLLQPQLKGLGDLEPVQLAAGAEADLEGVARRLTDMAYARVDLVTKRGEFAVRGGILDVFPPTDEHPSRVEFWGDEVEEIRTFAVADQRTIEQVSQLWAPPCRELLLTPAVRKRAAALAGEHPELAEILDKLAEGIPVEGMESLAPALVGPDALELLLDTMPTGTHILLCDPERIRTRAHDLVRTSEEFLQASWAAAAVGGQAPVDLGAAAFRTLAEVRAAAGGLGQPWWTLAPFGLTEAGAGNAPARQPWEDDPAEVAVTPDDAIAVTLTAQPTPLYHGETARVVDDLKRWTGDGWAVALVFEGHGPAQRAVEVLRDAGLGAALTDSVTTAPAPGEVVVSCGALNHGFLAEASRFALLTGNDITGGRGSSTRDMRRMPSRRRNTIDPLELKAGDHVVHEQHGIGRYVELVQRAVNGAEREYLVIEYAASKRGQPGDRLFVPTDQLDQLSRYVGGETPTLHKMGGADWQKSKARARKAVREIAAQLIQLYAARKASQGHAFGPDTPWQRELEDAFPWTETPDQLAAIEEVKRDMEQTVPMDRLICGDVGYGKTEIAVRAAFKAVQDGKQVAVLVPTTLLAQQHYNTFAERMGQFPIEIRQLSRFQTPKEAERTMEMAADGSADIVIGTHRLLSAATRFKSLGLVIVDEEQRFGVEHKEHLKTLRASVDVLSMSATPIPRTLEMAITGIREMSTIATPPEERHPVLTFVGAYDERQVAASIHRELLRDGQVFYLHNRVESIDRAARRLRELVPEARVAVAHGQMGEEALEKVMVGFWEKEYDVLVCTTIVESGIDIPNANTLIVERADLLGLAQLHQIRGRVGRGRERAYAYFLYPGEKPLTEHAHERLATIAQHTELGAGMYVAMKDLEIRGAGNLLGGEQSGHIEGVGFDLYVRMVGEAVQQFKGERPEEETDVKVDLPVDAHLPHDYVGVERLRLEMYRKLAEARDEARLREVVAEMTDRYGEPPAPVQNLVAVARFRLLARRYGLTDVSMQGKHIRFSPLPLPDSKQLRLKRYHPDAVYKQVADQVSVPRPSTRRIGGEPLRDQALLDWCAQLLSDVLGEPAALAGAGR</sequence>
<keyword evidence="1 9" id="KW-0963">Cytoplasm</keyword>
<dbReference type="EC" id="3.6.4.-" evidence="9"/>
<reference evidence="12 13" key="1">
    <citation type="submission" date="2019-12" db="EMBL/GenBank/DDBJ databases">
        <title>Whole genome sequencing of endophytic Actinobacterium Micromonospora sp. MPMI6T.</title>
        <authorList>
            <person name="Evv R."/>
            <person name="Podile A.R."/>
        </authorList>
    </citation>
    <scope>NUCLEOTIDE SEQUENCE [LARGE SCALE GENOMIC DNA]</scope>
    <source>
        <strain evidence="12 13">MPMI6</strain>
    </source>
</reference>
<dbReference type="InterPro" id="IPR047112">
    <property type="entry name" value="RecG/Mfd"/>
</dbReference>
<evidence type="ECO:0000256" key="3">
    <source>
        <dbReference type="ARBA" id="ARBA00022763"/>
    </source>
</evidence>
<gene>
    <name evidence="9 12" type="primary">mfd</name>
    <name evidence="12" type="ORF">GSF22_14050</name>
</gene>
<dbReference type="Gene3D" id="3.90.1150.50">
    <property type="entry name" value="Transcription-repair-coupling factor, D7 domain"/>
    <property type="match status" value="1"/>
</dbReference>
<dbReference type="Gene3D" id="2.40.10.170">
    <property type="match status" value="1"/>
</dbReference>
<dbReference type="SUPFAM" id="SSF143517">
    <property type="entry name" value="TRCF domain-like"/>
    <property type="match status" value="1"/>
</dbReference>
<dbReference type="PROSITE" id="PS51192">
    <property type="entry name" value="HELICASE_ATP_BIND_1"/>
    <property type="match status" value="1"/>
</dbReference>
<evidence type="ECO:0000256" key="7">
    <source>
        <dbReference type="ARBA" id="ARBA00023125"/>
    </source>
</evidence>
<keyword evidence="8 9" id="KW-0234">DNA repair</keyword>
<keyword evidence="5" id="KW-0347">Helicase</keyword>
<feature type="domain" description="Helicase ATP-binding" evidence="10">
    <location>
        <begin position="676"/>
        <end position="837"/>
    </location>
</feature>
<evidence type="ECO:0000256" key="1">
    <source>
        <dbReference type="ARBA" id="ARBA00022490"/>
    </source>
</evidence>
<dbReference type="InterPro" id="IPR037235">
    <property type="entry name" value="TRCF-like_C_D7"/>
</dbReference>
<dbReference type="InterPro" id="IPR041471">
    <property type="entry name" value="UvrB_inter"/>
</dbReference>
<dbReference type="SMART" id="SM00487">
    <property type="entry name" value="DEXDc"/>
    <property type="match status" value="1"/>
</dbReference>
<name>A0ABS3VRI2_MICEH</name>
<dbReference type="InterPro" id="IPR005118">
    <property type="entry name" value="TRCF_C"/>
</dbReference>
<organism evidence="12 13">
    <name type="scientific">Micromonospora echinofusca</name>
    <dbReference type="NCBI Taxonomy" id="47858"/>
    <lineage>
        <taxon>Bacteria</taxon>
        <taxon>Bacillati</taxon>
        <taxon>Actinomycetota</taxon>
        <taxon>Actinomycetes</taxon>
        <taxon>Micromonosporales</taxon>
        <taxon>Micromonosporaceae</taxon>
        <taxon>Micromonospora</taxon>
    </lineage>
</organism>
<dbReference type="SMART" id="SM00982">
    <property type="entry name" value="TRCF"/>
    <property type="match status" value="1"/>
</dbReference>
<accession>A0ABS3VRI2</accession>
<dbReference type="Gene3D" id="3.30.2060.10">
    <property type="entry name" value="Penicillin-binding protein 1b domain"/>
    <property type="match status" value="1"/>
</dbReference>
<dbReference type="Pfam" id="PF02559">
    <property type="entry name" value="CarD_TRCF_RID"/>
    <property type="match status" value="1"/>
</dbReference>
<evidence type="ECO:0000259" key="10">
    <source>
        <dbReference type="PROSITE" id="PS51192"/>
    </source>
</evidence>
<feature type="domain" description="Helicase C-terminal" evidence="11">
    <location>
        <begin position="855"/>
        <end position="1012"/>
    </location>
</feature>
<protein>
    <recommendedName>
        <fullName evidence="9">Transcription-repair-coupling factor</fullName>
        <shortName evidence="9">TRCF</shortName>
        <ecNumber evidence="9">3.6.4.-</ecNumber>
    </recommendedName>
</protein>